<feature type="non-terminal residue" evidence="1">
    <location>
        <position position="22"/>
    </location>
</feature>
<keyword evidence="3" id="KW-1185">Reference proteome</keyword>
<accession>A0A8J2K3P9</accession>
<dbReference type="Proteomes" id="UP000708208">
    <property type="component" value="Unassembled WGS sequence"/>
</dbReference>
<comment type="caution">
    <text evidence="1">The sequence shown here is derived from an EMBL/GenBank/DDBJ whole genome shotgun (WGS) entry which is preliminary data.</text>
</comment>
<sequence>ASPDLAAINFTGSVATFNTLWK</sequence>
<evidence type="ECO:0000313" key="3">
    <source>
        <dbReference type="Proteomes" id="UP000708208"/>
    </source>
</evidence>
<proteinExistence type="predicted"/>
<evidence type="ECO:0000313" key="1">
    <source>
        <dbReference type="EMBL" id="CAG7719063.1"/>
    </source>
</evidence>
<feature type="non-terminal residue" evidence="1">
    <location>
        <position position="1"/>
    </location>
</feature>
<gene>
    <name evidence="2" type="ORF">AFUS01_LOCUS14176</name>
    <name evidence="1" type="ORF">AFUS01_LOCUS8405</name>
</gene>
<dbReference type="EMBL" id="CAJVCH010118806">
    <property type="protein sequence ID" value="CAG7725206.1"/>
    <property type="molecule type" value="Genomic_DNA"/>
</dbReference>
<name>A0A8J2K3P9_9HEXA</name>
<evidence type="ECO:0000313" key="2">
    <source>
        <dbReference type="EMBL" id="CAG7725206.1"/>
    </source>
</evidence>
<dbReference type="EMBL" id="CAJVCH010058247">
    <property type="protein sequence ID" value="CAG7719063.1"/>
    <property type="molecule type" value="Genomic_DNA"/>
</dbReference>
<dbReference type="AlphaFoldDB" id="A0A8J2K3P9"/>
<reference evidence="1" key="1">
    <citation type="submission" date="2021-06" db="EMBL/GenBank/DDBJ databases">
        <authorList>
            <person name="Hodson N. C."/>
            <person name="Mongue J. A."/>
            <person name="Jaron S. K."/>
        </authorList>
    </citation>
    <scope>NUCLEOTIDE SEQUENCE</scope>
</reference>
<organism evidence="1 3">
    <name type="scientific">Allacma fusca</name>
    <dbReference type="NCBI Taxonomy" id="39272"/>
    <lineage>
        <taxon>Eukaryota</taxon>
        <taxon>Metazoa</taxon>
        <taxon>Ecdysozoa</taxon>
        <taxon>Arthropoda</taxon>
        <taxon>Hexapoda</taxon>
        <taxon>Collembola</taxon>
        <taxon>Symphypleona</taxon>
        <taxon>Sminthuridae</taxon>
        <taxon>Allacma</taxon>
    </lineage>
</organism>
<protein>
    <submittedName>
        <fullName evidence="1">Uncharacterized protein</fullName>
    </submittedName>
</protein>